<dbReference type="PROSITE" id="PS50404">
    <property type="entry name" value="GST_NTER"/>
    <property type="match status" value="1"/>
</dbReference>
<evidence type="ECO:0000259" key="2">
    <source>
        <dbReference type="PROSITE" id="PS50405"/>
    </source>
</evidence>
<dbReference type="EMBL" id="NXGX01000006">
    <property type="protein sequence ID" value="PKR57576.1"/>
    <property type="molecule type" value="Genomic_DNA"/>
</dbReference>
<evidence type="ECO:0000313" key="3">
    <source>
        <dbReference type="EMBL" id="PKR57576.1"/>
    </source>
</evidence>
<dbReference type="Pfam" id="PF13410">
    <property type="entry name" value="GST_C_2"/>
    <property type="match status" value="1"/>
</dbReference>
<dbReference type="InterPro" id="IPR040079">
    <property type="entry name" value="Glutathione_S-Trfase"/>
</dbReference>
<reference evidence="3 4" key="1">
    <citation type="submission" date="2017-09" db="EMBL/GenBank/DDBJ databases">
        <title>Biodiversity and function of Thalassospira species in the particle-attached aromatic-hydrocarbon-degrading consortia from the surface seawater of the China South Sea.</title>
        <authorList>
            <person name="Dong C."/>
            <person name="Lai Q."/>
            <person name="Shao Z."/>
        </authorList>
    </citation>
    <scope>NUCLEOTIDE SEQUENCE [LARGE SCALE GENOMIC DNA]</scope>
    <source>
        <strain evidence="3 4">139Z-12</strain>
    </source>
</reference>
<dbReference type="PANTHER" id="PTHR44051">
    <property type="entry name" value="GLUTATHIONE S-TRANSFERASE-RELATED"/>
    <property type="match status" value="1"/>
</dbReference>
<feature type="domain" description="GST N-terminal" evidence="1">
    <location>
        <begin position="1"/>
        <end position="81"/>
    </location>
</feature>
<comment type="caution">
    <text evidence="3">The sequence shown here is derived from an EMBL/GenBank/DDBJ whole genome shotgun (WGS) entry which is preliminary data.</text>
</comment>
<feature type="domain" description="GST C-terminal" evidence="2">
    <location>
        <begin position="87"/>
        <end position="210"/>
    </location>
</feature>
<dbReference type="SFLD" id="SFLDS00019">
    <property type="entry name" value="Glutathione_Transferase_(cytos"/>
    <property type="match status" value="1"/>
</dbReference>
<name>A0A2N3L4C1_9PROT</name>
<dbReference type="Gene3D" id="1.20.1050.10">
    <property type="match status" value="1"/>
</dbReference>
<dbReference type="PROSITE" id="PS50405">
    <property type="entry name" value="GST_CTER"/>
    <property type="match status" value="1"/>
</dbReference>
<dbReference type="SUPFAM" id="SSF52833">
    <property type="entry name" value="Thioredoxin-like"/>
    <property type="match status" value="1"/>
</dbReference>
<keyword evidence="3" id="KW-0808">Transferase</keyword>
<dbReference type="Proteomes" id="UP000233332">
    <property type="component" value="Unassembled WGS sequence"/>
</dbReference>
<dbReference type="InterPro" id="IPR010987">
    <property type="entry name" value="Glutathione-S-Trfase_C-like"/>
</dbReference>
<organism evidence="3 4">
    <name type="scientific">Thalassospira lohafexi</name>
    <dbReference type="NCBI Taxonomy" id="744227"/>
    <lineage>
        <taxon>Bacteria</taxon>
        <taxon>Pseudomonadati</taxon>
        <taxon>Pseudomonadota</taxon>
        <taxon>Alphaproteobacteria</taxon>
        <taxon>Rhodospirillales</taxon>
        <taxon>Thalassospiraceae</taxon>
        <taxon>Thalassospira</taxon>
    </lineage>
</organism>
<protein>
    <submittedName>
        <fullName evidence="3">Glutathione S-transferase</fullName>
    </submittedName>
</protein>
<dbReference type="RefSeq" id="WP_101303944.1">
    <property type="nucleotide sequence ID" value="NZ_NXGX01000006.1"/>
</dbReference>
<dbReference type="InterPro" id="IPR004045">
    <property type="entry name" value="Glutathione_S-Trfase_N"/>
</dbReference>
<accession>A0A2N3L4C1</accession>
<sequence>MSITFYGHPFSSYCQKVQCALYENAVPFAYRMLDPDHPENAEKLGKLWPIGKFPVLVDDDQAVIESSIIIEYLDLMYPGPVRLIPEDQTAALEVRFMDRFFDNHIQTPMQAIVSNALREVTDRDPLGVKQARTRLETAYGWLDGQMDGRHWAAGKTFGLADCAAAPALFYADWIHPIAPACSHVRAYRQRLLARSSFARCVEEARPYRPLFPLGAPDAD</sequence>
<dbReference type="SUPFAM" id="SSF47616">
    <property type="entry name" value="GST C-terminal domain-like"/>
    <property type="match status" value="1"/>
</dbReference>
<proteinExistence type="predicted"/>
<dbReference type="PANTHER" id="PTHR44051:SF9">
    <property type="entry name" value="GLUTATHIONE S-TRANSFERASE 1"/>
    <property type="match status" value="1"/>
</dbReference>
<dbReference type="InterPro" id="IPR036282">
    <property type="entry name" value="Glutathione-S-Trfase_C_sf"/>
</dbReference>
<dbReference type="CDD" id="cd00570">
    <property type="entry name" value="GST_N_family"/>
    <property type="match status" value="1"/>
</dbReference>
<evidence type="ECO:0000313" key="4">
    <source>
        <dbReference type="Proteomes" id="UP000233332"/>
    </source>
</evidence>
<dbReference type="SFLD" id="SFLDG00358">
    <property type="entry name" value="Main_(cytGST)"/>
    <property type="match status" value="1"/>
</dbReference>
<dbReference type="InterPro" id="IPR036249">
    <property type="entry name" value="Thioredoxin-like_sf"/>
</dbReference>
<dbReference type="GO" id="GO:0016740">
    <property type="term" value="F:transferase activity"/>
    <property type="evidence" value="ECO:0007669"/>
    <property type="project" value="UniProtKB-KW"/>
</dbReference>
<dbReference type="Pfam" id="PF13417">
    <property type="entry name" value="GST_N_3"/>
    <property type="match status" value="1"/>
</dbReference>
<dbReference type="PROSITE" id="PS51354">
    <property type="entry name" value="GLUTAREDOXIN_2"/>
    <property type="match status" value="1"/>
</dbReference>
<gene>
    <name evidence="3" type="ORF">COO92_16715</name>
</gene>
<dbReference type="Gene3D" id="3.40.30.10">
    <property type="entry name" value="Glutaredoxin"/>
    <property type="match status" value="1"/>
</dbReference>
<dbReference type="AlphaFoldDB" id="A0A2N3L4C1"/>
<evidence type="ECO:0000259" key="1">
    <source>
        <dbReference type="PROSITE" id="PS50404"/>
    </source>
</evidence>
<keyword evidence="4" id="KW-1185">Reference proteome</keyword>
<dbReference type="CDD" id="cd00299">
    <property type="entry name" value="GST_C_family"/>
    <property type="match status" value="1"/>
</dbReference>